<dbReference type="GO" id="GO:0031012">
    <property type="term" value="C:extracellular matrix"/>
    <property type="evidence" value="ECO:0007669"/>
    <property type="project" value="TreeGrafter"/>
</dbReference>
<dbReference type="Proteomes" id="UP000695026">
    <property type="component" value="Unplaced"/>
</dbReference>
<feature type="compositionally biased region" description="Basic and acidic residues" evidence="1">
    <location>
        <begin position="693"/>
        <end position="712"/>
    </location>
</feature>
<dbReference type="OMA" id="HSKHGFY"/>
<evidence type="ECO:0000256" key="1">
    <source>
        <dbReference type="SAM" id="MobiDB-lite"/>
    </source>
</evidence>
<dbReference type="CTD" id="56955"/>
<keyword evidence="3" id="KW-1185">Reference proteome</keyword>
<feature type="signal peptide" evidence="2">
    <location>
        <begin position="1"/>
        <end position="16"/>
    </location>
</feature>
<evidence type="ECO:0000313" key="3">
    <source>
        <dbReference type="Proteomes" id="UP000695026"/>
    </source>
</evidence>
<feature type="region of interest" description="Disordered" evidence="1">
    <location>
        <begin position="507"/>
        <end position="545"/>
    </location>
</feature>
<dbReference type="GO" id="GO:1990430">
    <property type="term" value="F:extracellular matrix protein binding"/>
    <property type="evidence" value="ECO:0007669"/>
    <property type="project" value="TreeGrafter"/>
</dbReference>
<feature type="region of interest" description="Disordered" evidence="1">
    <location>
        <begin position="629"/>
        <end position="712"/>
    </location>
</feature>
<accession>A0A9F5MYQ4</accession>
<feature type="chain" id="PRO_5039949635" evidence="2">
    <location>
        <begin position="17"/>
        <end position="712"/>
    </location>
</feature>
<feature type="compositionally biased region" description="Basic residues" evidence="1">
    <location>
        <begin position="651"/>
        <end position="682"/>
    </location>
</feature>
<sequence>MKTVLLYFCFCSLTWAQAELQSHYRKVKQKCIGEHQITVKGHHSKHGFYIFNYMYSSSEPENQTQIKKEDGEHISRPTHVTVRNKESRDPVDNLTEIAQVTNDEQKHLSKMGNDSLERTTENHQNLSGHYGNTRNWDFDQDALEIFVDKRRDEFSTGYITSEIEGSGDNVPDQVAIHHAVTSDNKDHDQDKDHQVIVKEKEIHSGIANNSTSLKHSDIKIGVKENDVRLTQEIKKIMSEKTKDPQKKDFSKVFLKGSTDAPKKQPDKEENGYINLLQKGKKDRGTSKLSNNLDIQSNLSVEFLEKIEPIRTGNNYTDVSKSSGIKVPNEKSISNATVYEKHGGEYTVIIRKLDRSMNTSKISKPHEKVEVHIISNSHVEEANTIKEHKKDGATEDVIRGQSNKHMEVAVTSRIHKKDYGKVDVKGRLIKEKIDPGKTNKTKVTLSGKLNSLAGRFEVTKPPLKGEVTFLKIISDDDRSDLNAKEQGKKGILKVDFTYGKSNMAKEDVGSTKALQKGLGSHEKINRKNHKVSLNDPQVHKKGQNRFGVTFQDVDRDARENANSNIGNEIVAELRKSNIIESSNPEAEYHGEKAAEFKSALSLSHGSHNNIQLAVHIPKNDHLKAQGHFLSPVKEKKVPKTGQKPAEISTGTYRRHAAKQHYRYGTLRRKSSQPNKKRQSVKKVHVSDSSQSSESDSRQSYEDYQNDKLSSESV</sequence>
<organism evidence="3 4">
    <name type="scientific">Python bivittatus</name>
    <name type="common">Burmese python</name>
    <name type="synonym">Python molurus bivittatus</name>
    <dbReference type="NCBI Taxonomy" id="176946"/>
    <lineage>
        <taxon>Eukaryota</taxon>
        <taxon>Metazoa</taxon>
        <taxon>Chordata</taxon>
        <taxon>Craniata</taxon>
        <taxon>Vertebrata</taxon>
        <taxon>Euteleostomi</taxon>
        <taxon>Lepidosauria</taxon>
        <taxon>Squamata</taxon>
        <taxon>Bifurcata</taxon>
        <taxon>Unidentata</taxon>
        <taxon>Episquamata</taxon>
        <taxon>Toxicofera</taxon>
        <taxon>Serpentes</taxon>
        <taxon>Henophidia</taxon>
        <taxon>Pythonidae</taxon>
        <taxon>Python</taxon>
    </lineage>
</organism>
<evidence type="ECO:0000256" key="2">
    <source>
        <dbReference type="SAM" id="SignalP"/>
    </source>
</evidence>
<evidence type="ECO:0000313" key="4">
    <source>
        <dbReference type="RefSeq" id="XP_025029286.1"/>
    </source>
</evidence>
<dbReference type="GO" id="GO:0031214">
    <property type="term" value="P:biomineral tissue development"/>
    <property type="evidence" value="ECO:0007669"/>
    <property type="project" value="InterPro"/>
</dbReference>
<name>A0A9F5MYQ4_PYTBI</name>
<proteinExistence type="predicted"/>
<dbReference type="RefSeq" id="XP_025029286.1">
    <property type="nucleotide sequence ID" value="XM_025173518.1"/>
</dbReference>
<dbReference type="AlphaFoldDB" id="A0A9F5MYQ4"/>
<reference evidence="4" key="1">
    <citation type="submission" date="2025-08" db="UniProtKB">
        <authorList>
            <consortium name="RefSeq"/>
        </authorList>
    </citation>
    <scope>IDENTIFICATION</scope>
    <source>
        <tissue evidence="4">Liver</tissue>
    </source>
</reference>
<feature type="region of interest" description="Disordered" evidence="1">
    <location>
        <begin position="247"/>
        <end position="269"/>
    </location>
</feature>
<dbReference type="GeneID" id="112541968"/>
<gene>
    <name evidence="4" type="primary">MEPE</name>
</gene>
<feature type="compositionally biased region" description="Basic and acidic residues" evidence="1">
    <location>
        <begin position="260"/>
        <end position="269"/>
    </location>
</feature>
<dbReference type="OrthoDB" id="9041543at2759"/>
<dbReference type="PANTHER" id="PTHR16510">
    <property type="entry name" value="EXTRACELLULAR MATRIX PHOSPHOGLYCOPROTEIN WITH ASARM MOTIF"/>
    <property type="match status" value="1"/>
</dbReference>
<dbReference type="KEGG" id="pbi:112541968"/>
<dbReference type="InterPro" id="IPR009837">
    <property type="entry name" value="MEPE"/>
</dbReference>
<dbReference type="PANTHER" id="PTHR16510:SF4">
    <property type="entry name" value="MATRIX EXTRACELLULAR PHOSPHOGLYCOPROTEIN"/>
    <property type="match status" value="1"/>
</dbReference>
<protein>
    <submittedName>
        <fullName evidence="4">Matrix extracellular phosphoglycoprotein</fullName>
    </submittedName>
</protein>
<keyword evidence="2" id="KW-0732">Signal</keyword>